<evidence type="ECO:0000313" key="3">
    <source>
        <dbReference type="EMBL" id="MBE9462825.1"/>
    </source>
</evidence>
<reference evidence="4" key="1">
    <citation type="submission" date="2023-07" db="EMBL/GenBank/DDBJ databases">
        <title>Dyadobacter sp. nov 'subterranea' isolated from contaminted grondwater.</title>
        <authorList>
            <person name="Szabo I."/>
            <person name="Al-Omari J."/>
            <person name="Szerdahelyi S.G."/>
            <person name="Rado J."/>
        </authorList>
    </citation>
    <scope>NUCLEOTIDE SEQUENCE [LARGE SCALE GENOMIC DNA]</scope>
    <source>
        <strain evidence="4">UP-52</strain>
    </source>
</reference>
<dbReference type="Pfam" id="PF00589">
    <property type="entry name" value="Phage_integrase"/>
    <property type="match status" value="1"/>
</dbReference>
<gene>
    <name evidence="3" type="ORF">IEE83_13140</name>
</gene>
<proteinExistence type="predicted"/>
<dbReference type="InterPro" id="IPR013762">
    <property type="entry name" value="Integrase-like_cat_sf"/>
</dbReference>
<dbReference type="InterPro" id="IPR002104">
    <property type="entry name" value="Integrase_catalytic"/>
</dbReference>
<organism evidence="3 4">
    <name type="scientific">Dyadobacter subterraneus</name>
    <dbReference type="NCBI Taxonomy" id="2773304"/>
    <lineage>
        <taxon>Bacteria</taxon>
        <taxon>Pseudomonadati</taxon>
        <taxon>Bacteroidota</taxon>
        <taxon>Cytophagia</taxon>
        <taxon>Cytophagales</taxon>
        <taxon>Spirosomataceae</taxon>
        <taxon>Dyadobacter</taxon>
    </lineage>
</organism>
<comment type="caution">
    <text evidence="3">The sequence shown here is derived from an EMBL/GenBank/DDBJ whole genome shotgun (WGS) entry which is preliminary data.</text>
</comment>
<dbReference type="PROSITE" id="PS51898">
    <property type="entry name" value="TYR_RECOMBINASE"/>
    <property type="match status" value="1"/>
</dbReference>
<evidence type="ECO:0000259" key="2">
    <source>
        <dbReference type="PROSITE" id="PS51898"/>
    </source>
</evidence>
<evidence type="ECO:0000256" key="1">
    <source>
        <dbReference type="ARBA" id="ARBA00023172"/>
    </source>
</evidence>
<keyword evidence="4" id="KW-1185">Reference proteome</keyword>
<evidence type="ECO:0000313" key="4">
    <source>
        <dbReference type="Proteomes" id="UP000634134"/>
    </source>
</evidence>
<dbReference type="Gene3D" id="1.10.443.10">
    <property type="entry name" value="Intergrase catalytic core"/>
    <property type="match status" value="1"/>
</dbReference>
<feature type="domain" description="Tyr recombinase" evidence="2">
    <location>
        <begin position="1"/>
        <end position="85"/>
    </location>
</feature>
<keyword evidence="1" id="KW-0233">DNA recombination</keyword>
<dbReference type="EMBL" id="JACYGY010000001">
    <property type="protein sequence ID" value="MBE9462825.1"/>
    <property type="molecule type" value="Genomic_DNA"/>
</dbReference>
<name>A0ABR9WBG2_9BACT</name>
<sequence length="97" mass="10832">MTLREKKQAILRVITSVNYHMNKIATNLDIDVKINTYEARHSFATTLLRSDAPLAFISQSLGHSSMATTQRYLGSFEVGKAKEYLSALIPKSPESES</sequence>
<dbReference type="SUPFAM" id="SSF56349">
    <property type="entry name" value="DNA breaking-rejoining enzymes"/>
    <property type="match status" value="1"/>
</dbReference>
<dbReference type="Proteomes" id="UP000634134">
    <property type="component" value="Unassembled WGS sequence"/>
</dbReference>
<dbReference type="RefSeq" id="WP_194121000.1">
    <property type="nucleotide sequence ID" value="NZ_JACYGY010000001.1"/>
</dbReference>
<accession>A0ABR9WBG2</accession>
<dbReference type="InterPro" id="IPR011010">
    <property type="entry name" value="DNA_brk_join_enz"/>
</dbReference>
<protein>
    <submittedName>
        <fullName evidence="3">Tyrosine-type recombinase/integrase</fullName>
    </submittedName>
</protein>